<comment type="caution">
    <text evidence="1">The sequence shown here is derived from an EMBL/GenBank/DDBJ whole genome shotgun (WGS) entry which is preliminary data.</text>
</comment>
<accession>A0A0B2VA93</accession>
<name>A0A0B2VA93_TOXCA</name>
<dbReference type="Proteomes" id="UP000031036">
    <property type="component" value="Unassembled WGS sequence"/>
</dbReference>
<gene>
    <name evidence="1" type="ORF">Tcan_09737</name>
</gene>
<dbReference type="AlphaFoldDB" id="A0A0B2VA93"/>
<dbReference type="EMBL" id="JPKZ01001747">
    <property type="protein sequence ID" value="KHN80386.1"/>
    <property type="molecule type" value="Genomic_DNA"/>
</dbReference>
<evidence type="ECO:0000313" key="1">
    <source>
        <dbReference type="EMBL" id="KHN80386.1"/>
    </source>
</evidence>
<protein>
    <submittedName>
        <fullName evidence="1">Uncharacterized protein</fullName>
    </submittedName>
</protein>
<proteinExistence type="predicted"/>
<sequence length="56" mass="6175">MAMRSRDYIGECFCPVAEEDSLDDCSQQIDMSEAAYCCSSCDFITSLFCGRRGLSG</sequence>
<keyword evidence="2" id="KW-1185">Reference proteome</keyword>
<organism evidence="1 2">
    <name type="scientific">Toxocara canis</name>
    <name type="common">Canine roundworm</name>
    <dbReference type="NCBI Taxonomy" id="6265"/>
    <lineage>
        <taxon>Eukaryota</taxon>
        <taxon>Metazoa</taxon>
        <taxon>Ecdysozoa</taxon>
        <taxon>Nematoda</taxon>
        <taxon>Chromadorea</taxon>
        <taxon>Rhabditida</taxon>
        <taxon>Spirurina</taxon>
        <taxon>Ascaridomorpha</taxon>
        <taxon>Ascaridoidea</taxon>
        <taxon>Toxocaridae</taxon>
        <taxon>Toxocara</taxon>
    </lineage>
</organism>
<evidence type="ECO:0000313" key="2">
    <source>
        <dbReference type="Proteomes" id="UP000031036"/>
    </source>
</evidence>
<reference evidence="1 2" key="1">
    <citation type="submission" date="2014-11" db="EMBL/GenBank/DDBJ databases">
        <title>Genetic blueprint of the zoonotic pathogen Toxocara canis.</title>
        <authorList>
            <person name="Zhu X.-Q."/>
            <person name="Korhonen P.K."/>
            <person name="Cai H."/>
            <person name="Young N.D."/>
            <person name="Nejsum P."/>
            <person name="von Samson-Himmelstjerna G."/>
            <person name="Boag P.R."/>
            <person name="Tan P."/>
            <person name="Li Q."/>
            <person name="Min J."/>
            <person name="Yang Y."/>
            <person name="Wang X."/>
            <person name="Fang X."/>
            <person name="Hall R.S."/>
            <person name="Hofmann A."/>
            <person name="Sternberg P.W."/>
            <person name="Jex A.R."/>
            <person name="Gasser R.B."/>
        </authorList>
    </citation>
    <scope>NUCLEOTIDE SEQUENCE [LARGE SCALE GENOMIC DNA]</scope>
    <source>
        <strain evidence="1">PN_DK_2014</strain>
    </source>
</reference>